<protein>
    <submittedName>
        <fullName evidence="1">Putative sporulation protein YtxC</fullName>
    </submittedName>
</protein>
<dbReference type="Proteomes" id="UP000242850">
    <property type="component" value="Unassembled WGS sequence"/>
</dbReference>
<accession>A0A1H5U7E6</accession>
<dbReference type="EMBL" id="FNUK01000008">
    <property type="protein sequence ID" value="SEF70899.1"/>
    <property type="molecule type" value="Genomic_DNA"/>
</dbReference>
<dbReference type="OrthoDB" id="2986513at2"/>
<evidence type="ECO:0000313" key="1">
    <source>
        <dbReference type="EMBL" id="SEF70899.1"/>
    </source>
</evidence>
<organism evidence="1 2">
    <name type="scientific">Caloramator fervidus</name>
    <dbReference type="NCBI Taxonomy" id="29344"/>
    <lineage>
        <taxon>Bacteria</taxon>
        <taxon>Bacillati</taxon>
        <taxon>Bacillota</taxon>
        <taxon>Clostridia</taxon>
        <taxon>Eubacteriales</taxon>
        <taxon>Clostridiaceae</taxon>
        <taxon>Caloramator</taxon>
    </lineage>
</organism>
<dbReference type="InterPro" id="IPR014199">
    <property type="entry name" value="Spore_YtxC"/>
</dbReference>
<keyword evidence="2" id="KW-1185">Reference proteome</keyword>
<dbReference type="Pfam" id="PF08812">
    <property type="entry name" value="YtxC"/>
    <property type="match status" value="1"/>
</dbReference>
<proteinExistence type="predicted"/>
<dbReference type="AlphaFoldDB" id="A0A1H5U7E6"/>
<evidence type="ECO:0000313" key="2">
    <source>
        <dbReference type="Proteomes" id="UP000242850"/>
    </source>
</evidence>
<reference evidence="2" key="1">
    <citation type="submission" date="2016-10" db="EMBL/GenBank/DDBJ databases">
        <authorList>
            <person name="Varghese N."/>
            <person name="Submissions S."/>
        </authorList>
    </citation>
    <scope>NUCLEOTIDE SEQUENCE [LARGE SCALE GENOMIC DNA]</scope>
    <source>
        <strain evidence="2">DSM 5463</strain>
    </source>
</reference>
<name>A0A1H5U7E6_9CLOT</name>
<gene>
    <name evidence="1" type="ORF">SAMN05660865_00808</name>
</gene>
<sequence>MLLLSIGFNREKDEIYDRFNELCSYLRGNDINVAMVENDIGDYHYIKFVLKDSEKDIRNFEIYRDAFISYASDIIYDYIMKNYEIDILNELIKENCSYFSKEDILKIKNKCISFILGNGTMTAEDILNSMRHRNAIYKKIEEFLQENREIIIDGFVKFRLKFIKEDINGILEKMIEEYMLEKEYDEFIKLLRYFVEIQESKYEVLNIYINSSGEYILKDGDFKDVTKELFLDFENFNISGETTLDDILLSVIVTCAPKRVVIHLVENCKNKEIIETIKNIFIDRIYFCNSCEDCNIIKGDNKLLTT</sequence>
<dbReference type="RefSeq" id="WP_103895805.1">
    <property type="nucleotide sequence ID" value="NZ_FNUK01000008.1"/>
</dbReference>